<dbReference type="AlphaFoldDB" id="A0A543AMQ8"/>
<proteinExistence type="predicted"/>
<sequence>MDSHLIPTTSCSFWPSHTVDRDQREILSRPNFQNKS</sequence>
<protein>
    <submittedName>
        <fullName evidence="1">Uncharacterized protein</fullName>
    </submittedName>
</protein>
<keyword evidence="2" id="KW-1185">Reference proteome</keyword>
<name>A0A543AMQ8_9MICC</name>
<evidence type="ECO:0000313" key="1">
    <source>
        <dbReference type="EMBL" id="TQL73860.1"/>
    </source>
</evidence>
<accession>A0A543AMQ8</accession>
<organism evidence="1 2">
    <name type="scientific">Enteractinococcus coprophilus</name>
    <dbReference type="NCBI Taxonomy" id="1027633"/>
    <lineage>
        <taxon>Bacteria</taxon>
        <taxon>Bacillati</taxon>
        <taxon>Actinomycetota</taxon>
        <taxon>Actinomycetes</taxon>
        <taxon>Micrococcales</taxon>
        <taxon>Micrococcaceae</taxon>
    </lineage>
</organism>
<dbReference type="EMBL" id="VFOU01000001">
    <property type="protein sequence ID" value="TQL73860.1"/>
    <property type="molecule type" value="Genomic_DNA"/>
</dbReference>
<evidence type="ECO:0000313" key="2">
    <source>
        <dbReference type="Proteomes" id="UP000319746"/>
    </source>
</evidence>
<reference evidence="1 2" key="1">
    <citation type="submission" date="2019-06" db="EMBL/GenBank/DDBJ databases">
        <title>Sequencing the genomes of 1000 actinobacteria strains.</title>
        <authorList>
            <person name="Klenk H.-P."/>
        </authorList>
    </citation>
    <scope>NUCLEOTIDE SEQUENCE [LARGE SCALE GENOMIC DNA]</scope>
    <source>
        <strain evidence="1 2">DSM 24083</strain>
    </source>
</reference>
<comment type="caution">
    <text evidence="1">The sequence shown here is derived from an EMBL/GenBank/DDBJ whole genome shotgun (WGS) entry which is preliminary data.</text>
</comment>
<gene>
    <name evidence="1" type="ORF">FB556_0308</name>
</gene>
<dbReference type="Proteomes" id="UP000319746">
    <property type="component" value="Unassembled WGS sequence"/>
</dbReference>